<evidence type="ECO:0000259" key="4">
    <source>
        <dbReference type="PROSITE" id="PS51755"/>
    </source>
</evidence>
<dbReference type="RefSeq" id="WP_013052854.1">
    <property type="nucleotide sequence ID" value="NC_014012.1"/>
</dbReference>
<dbReference type="Gene3D" id="2.120.10.30">
    <property type="entry name" value="TolB, C-terminal domain"/>
    <property type="match status" value="2"/>
</dbReference>
<dbReference type="AlphaFoldDB" id="D4ZC16"/>
<dbReference type="GO" id="GO:0000160">
    <property type="term" value="P:phosphorelay signal transduction system"/>
    <property type="evidence" value="ECO:0007669"/>
    <property type="project" value="InterPro"/>
</dbReference>
<evidence type="ECO:0000256" key="3">
    <source>
        <dbReference type="PROSITE-ProRule" id="PRU01091"/>
    </source>
</evidence>
<protein>
    <recommendedName>
        <fullName evidence="4">OmpR/PhoB-type domain-containing protein</fullName>
    </recommendedName>
</protein>
<evidence type="ECO:0000313" key="5">
    <source>
        <dbReference type="EMBL" id="BAJ03561.1"/>
    </source>
</evidence>
<dbReference type="InterPro" id="IPR016032">
    <property type="entry name" value="Sig_transdc_resp-reg_C-effctor"/>
</dbReference>
<dbReference type="InterPro" id="IPR011042">
    <property type="entry name" value="6-blade_b-propeller_TolB-like"/>
</dbReference>
<dbReference type="InterPro" id="IPR001867">
    <property type="entry name" value="OmpR/PhoB-type_DNA-bd"/>
</dbReference>
<dbReference type="eggNOG" id="COG3710">
    <property type="taxonomic scope" value="Bacteria"/>
</dbReference>
<dbReference type="PANTHER" id="PTHR36842:SF1">
    <property type="entry name" value="PROTEIN TOLB"/>
    <property type="match status" value="1"/>
</dbReference>
<dbReference type="CDD" id="cd00383">
    <property type="entry name" value="trans_reg_C"/>
    <property type="match status" value="1"/>
</dbReference>
<dbReference type="EMBL" id="AP011177">
    <property type="protein sequence ID" value="BAJ03561.1"/>
    <property type="molecule type" value="Genomic_DNA"/>
</dbReference>
<keyword evidence="2 3" id="KW-0238">DNA-binding</keyword>
<dbReference type="HOGENOM" id="CLU_023103_0_0_6"/>
<dbReference type="PANTHER" id="PTHR36842">
    <property type="entry name" value="PROTEIN TOLB HOMOLOG"/>
    <property type="match status" value="1"/>
</dbReference>
<dbReference type="SUPFAM" id="SSF69304">
    <property type="entry name" value="Tricorn protease N-terminal domain"/>
    <property type="match status" value="1"/>
</dbReference>
<dbReference type="Pfam" id="PF07676">
    <property type="entry name" value="PD40"/>
    <property type="match status" value="4"/>
</dbReference>
<dbReference type="Gene3D" id="1.10.10.10">
    <property type="entry name" value="Winged helix-like DNA-binding domain superfamily/Winged helix DNA-binding domain"/>
    <property type="match status" value="1"/>
</dbReference>
<evidence type="ECO:0000256" key="2">
    <source>
        <dbReference type="ARBA" id="ARBA00023125"/>
    </source>
</evidence>
<feature type="domain" description="OmpR/PhoB-type" evidence="4">
    <location>
        <begin position="4"/>
        <end position="102"/>
    </location>
</feature>
<feature type="DNA-binding region" description="OmpR/PhoB-type" evidence="3">
    <location>
        <begin position="4"/>
        <end position="102"/>
    </location>
</feature>
<gene>
    <name evidence="5" type="ordered locus">SVI_3590</name>
</gene>
<dbReference type="STRING" id="637905.SVI_3590"/>
<accession>D4ZC16</accession>
<dbReference type="GO" id="GO:0003677">
    <property type="term" value="F:DNA binding"/>
    <property type="evidence" value="ECO:0007669"/>
    <property type="project" value="UniProtKB-UniRule"/>
</dbReference>
<dbReference type="SUPFAM" id="SSF82171">
    <property type="entry name" value="DPP6 N-terminal domain-like"/>
    <property type="match status" value="1"/>
</dbReference>
<sequence length="733" mass="82746">MITQPKYRLADRVIDPSQCTIIKDGCLLKVELRAMQVLLCLTKHAGEPVSRDMLLEEVWSGGEVSDNAINRIIGLLRNQLGDNAKSPSFIKTLPKVGYVLIAEITLVKEVTKEEKFTEEVIAGSHIDERDTKTVKRKLFSILYEHSGKFVLLFISLVSLSSWSAYQYLSSDMLDISHSQNTELKRLTFLDGQEFSPVLSPDGKYLAFSQRDLGEKNWRIGMMEIESRLVVYLEDPMDSQGYPAFSPDGSRIAYLSYNNDGGCKINVVDKHSRTFGKIQKITDCKRKLQSTSIAWNPSGQSLFYIDEDQQHDYHTEKKVFSVSLNGNNKQQITQPYSIGRGDYSISLSPDGKYLAMVRNVRWYQTQVILLSLETGIWQDLFTVDLLLHTVAWARDSRSLIYRSMTGNLARYDLESSSHTQLTNIMQSIVSPISNQNGEIVAVLGEFFKTEIWRFESNFENESKKIKGKDKKNLENKVNKVTKYIFSNGMNYTASTNLDGSKVAFVSNRTGVPELWLKSGDEDGIEVKLTSFDEIISIKDISFSTSGRYILGRLNDSPFIYDITNKKIEHIDLKVNDNIYNVSWGPSSSSIVVTLDTLGLSSLELIDINTGELIQSLAEGGEYGKYSSNGMFFFTKRSGGGLWTLIGGEESLFLEDFTITSNLSWTIVDKYIYNLIATGGEYKLVRINIGTGERVYMDIYMENLSGYSISVDKFGAIFMLVSDPQNVDVIKLDYD</sequence>
<organism evidence="5 6">
    <name type="scientific">Shewanella violacea (strain JCM 10179 / CIP 106290 / LMG 19151 / DSS12)</name>
    <dbReference type="NCBI Taxonomy" id="637905"/>
    <lineage>
        <taxon>Bacteria</taxon>
        <taxon>Pseudomonadati</taxon>
        <taxon>Pseudomonadota</taxon>
        <taxon>Gammaproteobacteria</taxon>
        <taxon>Alteromonadales</taxon>
        <taxon>Shewanellaceae</taxon>
        <taxon>Shewanella</taxon>
    </lineage>
</organism>
<dbReference type="PROSITE" id="PS51755">
    <property type="entry name" value="OMPR_PHOB"/>
    <property type="match status" value="1"/>
</dbReference>
<dbReference type="SMART" id="SM00862">
    <property type="entry name" value="Trans_reg_C"/>
    <property type="match status" value="1"/>
</dbReference>
<name>D4ZC16_SHEVD</name>
<reference evidence="6" key="1">
    <citation type="journal article" date="2010" name="Mol. Biosyst.">
        <title>Complete genome sequence and comparative analysis of Shewanella violacea, a psychrophilic and piezophilic bacterium from deep sea floor sediments.</title>
        <authorList>
            <person name="Aono E."/>
            <person name="Baba T."/>
            <person name="Ara T."/>
            <person name="Nishi T."/>
            <person name="Nakamichi T."/>
            <person name="Inamoto E."/>
            <person name="Toyonaga H."/>
            <person name="Hasegawa M."/>
            <person name="Takai Y."/>
            <person name="Okumura Y."/>
            <person name="Baba M."/>
            <person name="Tomita M."/>
            <person name="Kato C."/>
            <person name="Oshima T."/>
            <person name="Nakasone K."/>
            <person name="Mori H."/>
        </authorList>
    </citation>
    <scope>NUCLEOTIDE SEQUENCE [LARGE SCALE GENOMIC DNA]</scope>
    <source>
        <strain evidence="6">JCM 10179 / CIP 106290 / LMG 19151 / DSS12</strain>
    </source>
</reference>
<dbReference type="GO" id="GO:0006355">
    <property type="term" value="P:regulation of DNA-templated transcription"/>
    <property type="evidence" value="ECO:0007669"/>
    <property type="project" value="InterPro"/>
</dbReference>
<dbReference type="Pfam" id="PF00486">
    <property type="entry name" value="Trans_reg_C"/>
    <property type="match status" value="1"/>
</dbReference>
<dbReference type="OrthoDB" id="5900874at2"/>
<dbReference type="InterPro" id="IPR036388">
    <property type="entry name" value="WH-like_DNA-bd_sf"/>
</dbReference>
<comment type="similarity">
    <text evidence="1">Belongs to the TolB family.</text>
</comment>
<dbReference type="InterPro" id="IPR011659">
    <property type="entry name" value="WD40"/>
</dbReference>
<dbReference type="KEGG" id="svo:SVI_3590"/>
<keyword evidence="6" id="KW-1185">Reference proteome</keyword>
<dbReference type="SUPFAM" id="SSF46894">
    <property type="entry name" value="C-terminal effector domain of the bipartite response regulators"/>
    <property type="match status" value="1"/>
</dbReference>
<proteinExistence type="inferred from homology"/>
<evidence type="ECO:0000313" key="6">
    <source>
        <dbReference type="Proteomes" id="UP000002350"/>
    </source>
</evidence>
<dbReference type="Proteomes" id="UP000002350">
    <property type="component" value="Chromosome"/>
</dbReference>
<evidence type="ECO:0000256" key="1">
    <source>
        <dbReference type="ARBA" id="ARBA00009820"/>
    </source>
</evidence>
<dbReference type="eggNOG" id="COG0823">
    <property type="taxonomic scope" value="Bacteria"/>
</dbReference>